<keyword evidence="14 18" id="KW-0238">DNA-binding</keyword>
<protein>
    <recommendedName>
        <fullName evidence="5 17">DNA polymerase I</fullName>
        <ecNumber evidence="4 17">2.7.7.7</ecNumber>
    </recommendedName>
</protein>
<evidence type="ECO:0000256" key="4">
    <source>
        <dbReference type="ARBA" id="ARBA00012417"/>
    </source>
</evidence>
<dbReference type="RefSeq" id="WP_129992603.1">
    <property type="nucleotide sequence ID" value="NZ_QOHL01000009.1"/>
</dbReference>
<comment type="similarity">
    <text evidence="2 18">Belongs to the DNA polymerase type-A family.</text>
</comment>
<keyword evidence="22" id="KW-1185">Reference proteome</keyword>
<dbReference type="FunFam" id="1.10.150.20:FF:000003">
    <property type="entry name" value="DNA polymerase I"/>
    <property type="match status" value="1"/>
</dbReference>
<evidence type="ECO:0000256" key="5">
    <source>
        <dbReference type="ARBA" id="ARBA00020311"/>
    </source>
</evidence>
<evidence type="ECO:0000256" key="17">
    <source>
        <dbReference type="NCBIfam" id="TIGR00593"/>
    </source>
</evidence>
<dbReference type="SMART" id="SM00279">
    <property type="entry name" value="HhH2"/>
    <property type="match status" value="1"/>
</dbReference>
<feature type="domain" description="5'-3' exonuclease" evidence="19">
    <location>
        <begin position="1"/>
        <end position="258"/>
    </location>
</feature>
<dbReference type="SUPFAM" id="SSF56672">
    <property type="entry name" value="DNA/RNA polymerases"/>
    <property type="match status" value="1"/>
</dbReference>
<keyword evidence="8 18" id="KW-0235">DNA replication</keyword>
<keyword evidence="15 18" id="KW-0234">DNA repair</keyword>
<dbReference type="Gene3D" id="3.40.50.1010">
    <property type="entry name" value="5'-nuclease"/>
    <property type="match status" value="1"/>
</dbReference>
<dbReference type="InterPro" id="IPR012337">
    <property type="entry name" value="RNaseH-like_sf"/>
</dbReference>
<evidence type="ECO:0000256" key="8">
    <source>
        <dbReference type="ARBA" id="ARBA00022705"/>
    </source>
</evidence>
<dbReference type="InterPro" id="IPR029060">
    <property type="entry name" value="PIN-like_dom_sf"/>
</dbReference>
<evidence type="ECO:0000259" key="19">
    <source>
        <dbReference type="SMART" id="SM00475"/>
    </source>
</evidence>
<evidence type="ECO:0000256" key="7">
    <source>
        <dbReference type="ARBA" id="ARBA00022695"/>
    </source>
</evidence>
<dbReference type="InterPro" id="IPR018320">
    <property type="entry name" value="DNA_polymerase_1"/>
</dbReference>
<evidence type="ECO:0000256" key="10">
    <source>
        <dbReference type="ARBA" id="ARBA00022763"/>
    </source>
</evidence>
<evidence type="ECO:0000256" key="3">
    <source>
        <dbReference type="ARBA" id="ARBA00011541"/>
    </source>
</evidence>
<gene>
    <name evidence="18" type="primary">polA</name>
    <name evidence="21" type="ORF">DRF75_02610</name>
</gene>
<organism evidence="21 22">
    <name type="scientific">Ehrlichia minasensis</name>
    <dbReference type="NCBI Taxonomy" id="1242993"/>
    <lineage>
        <taxon>Bacteria</taxon>
        <taxon>Pseudomonadati</taxon>
        <taxon>Pseudomonadota</taxon>
        <taxon>Alphaproteobacteria</taxon>
        <taxon>Rickettsiales</taxon>
        <taxon>Anaplasmataceae</taxon>
        <taxon>Ehrlichia</taxon>
    </lineage>
</organism>
<dbReference type="PANTHER" id="PTHR10133:SF27">
    <property type="entry name" value="DNA POLYMERASE NU"/>
    <property type="match status" value="1"/>
</dbReference>
<sequence length="861" mass="97376">MRIFTIIDAYGLLFRAYYALPNLSTSYGLPIGGVYGFINIFLKYIEKHATDYLVVVFDTGSKNFRHDIYPEYKSNRPKLPSDLISQFSLLREAVSAFNIASEEVIGYEADDVIATLTKRYSQLQDVEVTVVTSDKDLLQLLNCCVRIFDPMKNKYIEEEDVYGKFGVSSSQLLDFLSLTGDASDNIPGVPSIGVKTAAKLLNDFGSLDNLLLRAQEIKANKCRESIVQYSDQAVLSRQLVALCDTVDICGGIEKYVFQNSKIHELTAFLKKYELQSLISKVNKIFKQNIPFTDQNPNNGSDIVISDKAIQYSAECLNVFIENCKSEGIIALHIEIVNNSINSISLSYKKEMFFYIDKDHVNDALEFIKPIFSLGYILKVIYDVKTLLKIIPNVDIVAFNDIMVMSYVLNPGVHDHSLQSIISYNIEQNITNVNSETLLLLHELLRKNLFVNRLYTVYERIEKPLIHVLDRMEKVGILVNVDVLKTLSATFSEKINMLESEIYRLSGAEFNIASSKQLGSILFDKMGIKKGKKLSSGNYSTDAEVLSDLAFNDVEIANKILKWRHFTKLKTTYTDALEKQKDSDSGRVHTFYSMVSTATGRLSSSNPNLQNIPVRSEEGNAIRRAFIAKKGCKLISADYSQIELRIMAHIADVQAFKSTFFLNQDIHSITAKQIFNTEELDKNLRRRAKSINFGIIYGMSAFGLAKQLGISRSEASTYIDNYFRSYPEIQSYVENIKAYAKAHGYTRTIFGRKCFVKDINSDNVTARNFSERAAINAPLQGTSADIIKMSMIHLFDKLRNGSLILQVHDELLFEVLEEQVDDAVKIIKEVMENIVKLSVPLKVDFNIGNNWADLVPYDSNMT</sequence>
<dbReference type="InterPro" id="IPR020045">
    <property type="entry name" value="DNA_polI_H3TH"/>
</dbReference>
<dbReference type="GO" id="GO:0003887">
    <property type="term" value="F:DNA-directed DNA polymerase activity"/>
    <property type="evidence" value="ECO:0007669"/>
    <property type="project" value="UniProtKB-UniRule"/>
</dbReference>
<dbReference type="EC" id="2.7.7.7" evidence="4 17"/>
<keyword evidence="6 18" id="KW-0808">Transferase</keyword>
<dbReference type="NCBIfam" id="TIGR00593">
    <property type="entry name" value="pola"/>
    <property type="match status" value="1"/>
</dbReference>
<dbReference type="Gene3D" id="3.30.70.370">
    <property type="match status" value="1"/>
</dbReference>
<dbReference type="Proteomes" id="UP000293377">
    <property type="component" value="Unassembled WGS sequence"/>
</dbReference>
<evidence type="ECO:0000259" key="20">
    <source>
        <dbReference type="SMART" id="SM00482"/>
    </source>
</evidence>
<dbReference type="GO" id="GO:0006302">
    <property type="term" value="P:double-strand break repair"/>
    <property type="evidence" value="ECO:0007669"/>
    <property type="project" value="TreeGrafter"/>
</dbReference>
<dbReference type="Pfam" id="PF01367">
    <property type="entry name" value="5_3_exonuc"/>
    <property type="match status" value="1"/>
</dbReference>
<dbReference type="GO" id="GO:0006261">
    <property type="term" value="P:DNA-templated DNA replication"/>
    <property type="evidence" value="ECO:0007669"/>
    <property type="project" value="UniProtKB-UniRule"/>
</dbReference>
<dbReference type="InterPro" id="IPR001098">
    <property type="entry name" value="DNA-dir_DNA_pol_A_palm_dom"/>
</dbReference>
<accession>A0A4Q6I4H2</accession>
<name>A0A4Q6I4H2_9RICK</name>
<dbReference type="CDD" id="cd09898">
    <property type="entry name" value="H3TH_53EXO"/>
    <property type="match status" value="1"/>
</dbReference>
<evidence type="ECO:0000256" key="9">
    <source>
        <dbReference type="ARBA" id="ARBA00022722"/>
    </source>
</evidence>
<dbReference type="InterPro" id="IPR002421">
    <property type="entry name" value="5-3_exonuclease"/>
</dbReference>
<evidence type="ECO:0000256" key="18">
    <source>
        <dbReference type="RuleBase" id="RU004460"/>
    </source>
</evidence>
<dbReference type="SMART" id="SM00482">
    <property type="entry name" value="POLAc"/>
    <property type="match status" value="1"/>
</dbReference>
<dbReference type="AlphaFoldDB" id="A0A4Q6I4H2"/>
<dbReference type="InterPro" id="IPR036397">
    <property type="entry name" value="RNaseH_sf"/>
</dbReference>
<comment type="subunit">
    <text evidence="3">Single-chain monomer with multiple functions.</text>
</comment>
<dbReference type="Pfam" id="PF00476">
    <property type="entry name" value="DNA_pol_A"/>
    <property type="match status" value="1"/>
</dbReference>
<dbReference type="Pfam" id="PF02739">
    <property type="entry name" value="5_3_exonuc_N"/>
    <property type="match status" value="1"/>
</dbReference>
<evidence type="ECO:0000256" key="15">
    <source>
        <dbReference type="ARBA" id="ARBA00023204"/>
    </source>
</evidence>
<comment type="function">
    <text evidence="1 18">In addition to polymerase activity, this DNA polymerase exhibits 5'-3' exonuclease activity.</text>
</comment>
<evidence type="ECO:0000256" key="13">
    <source>
        <dbReference type="ARBA" id="ARBA00022932"/>
    </source>
</evidence>
<keyword evidence="13 18" id="KW-0239">DNA-directed DNA polymerase</keyword>
<evidence type="ECO:0000256" key="1">
    <source>
        <dbReference type="ARBA" id="ARBA00002703"/>
    </source>
</evidence>
<dbReference type="PROSITE" id="PS00447">
    <property type="entry name" value="DNA_POLYMERASE_A"/>
    <property type="match status" value="1"/>
</dbReference>
<comment type="caution">
    <text evidence="21">The sequence shown here is derived from an EMBL/GenBank/DDBJ whole genome shotgun (WGS) entry which is preliminary data.</text>
</comment>
<keyword evidence="10 18" id="KW-0227">DNA damage</keyword>
<keyword evidence="12 18" id="KW-0269">Exonuclease</keyword>
<evidence type="ECO:0000256" key="14">
    <source>
        <dbReference type="ARBA" id="ARBA00023125"/>
    </source>
</evidence>
<evidence type="ECO:0000256" key="2">
    <source>
        <dbReference type="ARBA" id="ARBA00007705"/>
    </source>
</evidence>
<dbReference type="InterPro" id="IPR008918">
    <property type="entry name" value="HhH2"/>
</dbReference>
<dbReference type="PANTHER" id="PTHR10133">
    <property type="entry name" value="DNA POLYMERASE I"/>
    <property type="match status" value="1"/>
</dbReference>
<dbReference type="CDD" id="cd09859">
    <property type="entry name" value="PIN_53EXO"/>
    <property type="match status" value="1"/>
</dbReference>
<dbReference type="CDD" id="cd08637">
    <property type="entry name" value="DNA_pol_A_pol_I_C"/>
    <property type="match status" value="1"/>
</dbReference>
<keyword evidence="7 18" id="KW-0548">Nucleotidyltransferase</keyword>
<dbReference type="Gene3D" id="1.20.1060.10">
    <property type="entry name" value="Taq DNA Polymerase, Chain T, domain 4"/>
    <property type="match status" value="1"/>
</dbReference>
<evidence type="ECO:0000256" key="12">
    <source>
        <dbReference type="ARBA" id="ARBA00022839"/>
    </source>
</evidence>
<dbReference type="SUPFAM" id="SSF88723">
    <property type="entry name" value="PIN domain-like"/>
    <property type="match status" value="1"/>
</dbReference>
<evidence type="ECO:0000313" key="22">
    <source>
        <dbReference type="Proteomes" id="UP000293377"/>
    </source>
</evidence>
<dbReference type="FunFam" id="1.20.1060.10:FF:000001">
    <property type="entry name" value="DNA polymerase I"/>
    <property type="match status" value="1"/>
</dbReference>
<dbReference type="FunFam" id="1.10.150.20:FF:000002">
    <property type="entry name" value="DNA polymerase I"/>
    <property type="match status" value="1"/>
</dbReference>
<keyword evidence="9" id="KW-0540">Nuclease</keyword>
<keyword evidence="11 18" id="KW-0378">Hydrolase</keyword>
<evidence type="ECO:0000256" key="16">
    <source>
        <dbReference type="ARBA" id="ARBA00049244"/>
    </source>
</evidence>
<dbReference type="GO" id="GO:0008409">
    <property type="term" value="F:5'-3' exonuclease activity"/>
    <property type="evidence" value="ECO:0007669"/>
    <property type="project" value="UniProtKB-UniRule"/>
</dbReference>
<comment type="catalytic activity">
    <reaction evidence="16 18">
        <text>DNA(n) + a 2'-deoxyribonucleoside 5'-triphosphate = DNA(n+1) + diphosphate</text>
        <dbReference type="Rhea" id="RHEA:22508"/>
        <dbReference type="Rhea" id="RHEA-COMP:17339"/>
        <dbReference type="Rhea" id="RHEA-COMP:17340"/>
        <dbReference type="ChEBI" id="CHEBI:33019"/>
        <dbReference type="ChEBI" id="CHEBI:61560"/>
        <dbReference type="ChEBI" id="CHEBI:173112"/>
        <dbReference type="EC" id="2.7.7.7"/>
    </reaction>
</comment>
<dbReference type="SUPFAM" id="SSF47807">
    <property type="entry name" value="5' to 3' exonuclease, C-terminal subdomain"/>
    <property type="match status" value="1"/>
</dbReference>
<evidence type="ECO:0000256" key="11">
    <source>
        <dbReference type="ARBA" id="ARBA00022801"/>
    </source>
</evidence>
<evidence type="ECO:0000256" key="6">
    <source>
        <dbReference type="ARBA" id="ARBA00022679"/>
    </source>
</evidence>
<proteinExistence type="inferred from homology"/>
<dbReference type="PRINTS" id="PR00868">
    <property type="entry name" value="DNAPOLI"/>
</dbReference>
<dbReference type="InterPro" id="IPR036279">
    <property type="entry name" value="5-3_exonuclease_C_sf"/>
</dbReference>
<dbReference type="Gene3D" id="1.10.150.20">
    <property type="entry name" value="5' to 3' exonuclease, C-terminal subdomain"/>
    <property type="match status" value="2"/>
</dbReference>
<feature type="domain" description="DNA-directed DNA polymerase family A palm" evidence="20">
    <location>
        <begin position="618"/>
        <end position="818"/>
    </location>
</feature>
<dbReference type="InterPro" id="IPR019760">
    <property type="entry name" value="DNA-dir_DNA_pol_A_CS"/>
</dbReference>
<dbReference type="InterPro" id="IPR043502">
    <property type="entry name" value="DNA/RNA_pol_sf"/>
</dbReference>
<evidence type="ECO:0000313" key="21">
    <source>
        <dbReference type="EMBL" id="RZB12751.1"/>
    </source>
</evidence>
<reference evidence="21 22" key="1">
    <citation type="submission" date="2018-06" db="EMBL/GenBank/DDBJ databases">
        <title>Complete Genome Sequence of Ehrlichia minasensis Isolated From Cattle.</title>
        <authorList>
            <person name="Aguiar D.M."/>
            <person name="Araujo J.P.A.Jr."/>
            <person name="Nakazato L."/>
            <person name="Bard E."/>
            <person name="Cabezas-Cruz A."/>
        </authorList>
    </citation>
    <scope>NUCLEOTIDE SEQUENCE [LARGE SCALE GENOMIC DNA]</scope>
    <source>
        <strain evidence="21 22">B11</strain>
    </source>
</reference>
<dbReference type="EMBL" id="QOHL01000009">
    <property type="protein sequence ID" value="RZB12751.1"/>
    <property type="molecule type" value="Genomic_DNA"/>
</dbReference>
<dbReference type="SUPFAM" id="SSF53098">
    <property type="entry name" value="Ribonuclease H-like"/>
    <property type="match status" value="1"/>
</dbReference>
<dbReference type="InterPro" id="IPR020046">
    <property type="entry name" value="5-3_exonucl_a-hlix_arch_N"/>
</dbReference>
<dbReference type="SMART" id="SM00475">
    <property type="entry name" value="53EXOc"/>
    <property type="match status" value="1"/>
</dbReference>
<dbReference type="Gene3D" id="3.30.420.10">
    <property type="entry name" value="Ribonuclease H-like superfamily/Ribonuclease H"/>
    <property type="match status" value="1"/>
</dbReference>
<dbReference type="GO" id="GO:0003677">
    <property type="term" value="F:DNA binding"/>
    <property type="evidence" value="ECO:0007669"/>
    <property type="project" value="UniProtKB-UniRule"/>
</dbReference>
<dbReference type="InterPro" id="IPR002298">
    <property type="entry name" value="DNA_polymerase_A"/>
</dbReference>
<dbReference type="NCBIfam" id="NF004397">
    <property type="entry name" value="PRK05755.1"/>
    <property type="match status" value="1"/>
</dbReference>